<keyword evidence="4 7" id="KW-0677">Repeat</keyword>
<accession>A0AAD9MIP7</accession>
<comment type="similarity">
    <text evidence="1 7">Belongs to the TRAFAC class TrmE-Era-EngA-EngB-Septin-like GTPase superfamily. EngA (Der) GTPase family.</text>
</comment>
<evidence type="ECO:0000256" key="4">
    <source>
        <dbReference type="ARBA" id="ARBA00022737"/>
    </source>
</evidence>
<evidence type="ECO:0000256" key="6">
    <source>
        <dbReference type="ARBA" id="ARBA00023134"/>
    </source>
</evidence>
<comment type="function">
    <text evidence="7">GTPase that plays an essential role in the late steps of ribosome biogenesis.</text>
</comment>
<dbReference type="PROSITE" id="PS51712">
    <property type="entry name" value="G_ENGA"/>
    <property type="match status" value="1"/>
</dbReference>
<dbReference type="AlphaFoldDB" id="A0AAD9MIP7"/>
<evidence type="ECO:0000256" key="1">
    <source>
        <dbReference type="ARBA" id="ARBA00008279"/>
    </source>
</evidence>
<evidence type="ECO:0000256" key="5">
    <source>
        <dbReference type="ARBA" id="ARBA00022741"/>
    </source>
</evidence>
<dbReference type="InterPro" id="IPR027417">
    <property type="entry name" value="P-loop_NTPase"/>
</dbReference>
<evidence type="ECO:0000313" key="9">
    <source>
        <dbReference type="EMBL" id="KAK2078767.1"/>
    </source>
</evidence>
<organism evidence="9 10">
    <name type="scientific">Prototheca wickerhamii</name>
    <dbReference type="NCBI Taxonomy" id="3111"/>
    <lineage>
        <taxon>Eukaryota</taxon>
        <taxon>Viridiplantae</taxon>
        <taxon>Chlorophyta</taxon>
        <taxon>core chlorophytes</taxon>
        <taxon>Trebouxiophyceae</taxon>
        <taxon>Chlorellales</taxon>
        <taxon>Chlorellaceae</taxon>
        <taxon>Prototheca</taxon>
    </lineage>
</organism>
<keyword evidence="10" id="KW-1185">Reference proteome</keyword>
<dbReference type="GO" id="GO:0009507">
    <property type="term" value="C:chloroplast"/>
    <property type="evidence" value="ECO:0007669"/>
    <property type="project" value="TreeGrafter"/>
</dbReference>
<sequence>MAEAGIARLTHANSDLTELDFDRATAEATLPRVVIVGRPNVGKSALFNRLVGSDLAIVFDRPGVTRDCLYAPVVWNGRPFLLTDTGGLMADALAALTQDRLADVARVLGAPGLPALVERQAAAAVALASLVVLCVDAVAGLNPAERELADWLRRAHAGVPVVVAANKSERDRWGGGLAAEFWALGLGEPVPVSALSGSGTGDLLDRVPVDSVPSTTQQEPIAVAIVGRPNVGKSSLLNCIVGMERSIVSDVAGTTRDALDTPYEAPDGARFTLVDTAGVRRRASVAAARDGAEELSVQRALRALRRADVAVLVLDATQPATQQDQRLAQFAAEHGRACVLVVNKCDMVMGLSEEAGADRVESRAKAASAPITPPKFPSAAMLAERELELRASLRAVEWANVVFCSAASGQRVDRVLEAVAAAAREHRRRVPTATLNLALREAVGWRPPPALPGGKRPRVLYATQAAACPPTFVVFTNLSGDRARPERMPEEYTRYIDRQLREQVGFEGTPLRIYWRARAGGRETRSLSRAGR</sequence>
<dbReference type="Gene3D" id="3.40.50.300">
    <property type="entry name" value="P-loop containing nucleotide triphosphate hydrolases"/>
    <property type="match status" value="2"/>
</dbReference>
<keyword evidence="5 7" id="KW-0547">Nucleotide-binding</keyword>
<dbReference type="InterPro" id="IPR005225">
    <property type="entry name" value="Small_GTP-bd"/>
</dbReference>
<dbReference type="PANTHER" id="PTHR43834:SF2">
    <property type="entry name" value="GTPASE DER"/>
    <property type="match status" value="1"/>
</dbReference>
<keyword evidence="6 7" id="KW-0342">GTP-binding</keyword>
<evidence type="ECO:0000256" key="7">
    <source>
        <dbReference type="RuleBase" id="RU004481"/>
    </source>
</evidence>
<evidence type="ECO:0000256" key="3">
    <source>
        <dbReference type="ARBA" id="ARBA00022517"/>
    </source>
</evidence>
<dbReference type="SUPFAM" id="SSF52540">
    <property type="entry name" value="P-loop containing nucleoside triphosphate hydrolases"/>
    <property type="match status" value="2"/>
</dbReference>
<dbReference type="InterPro" id="IPR015946">
    <property type="entry name" value="KH_dom-like_a/b"/>
</dbReference>
<dbReference type="PIRSF" id="PIRSF006485">
    <property type="entry name" value="GTP-binding_EngA"/>
    <property type="match status" value="1"/>
</dbReference>
<keyword evidence="3" id="KW-0690">Ribosome biogenesis</keyword>
<dbReference type="InterPro" id="IPR031166">
    <property type="entry name" value="G_ENGA"/>
</dbReference>
<dbReference type="Pfam" id="PF01926">
    <property type="entry name" value="MMR_HSR1"/>
    <property type="match status" value="2"/>
</dbReference>
<protein>
    <recommendedName>
        <fullName evidence="2 7">GTPase Der</fullName>
    </recommendedName>
</protein>
<dbReference type="InterPro" id="IPR016484">
    <property type="entry name" value="GTPase_Der"/>
</dbReference>
<gene>
    <name evidence="9" type="ORF">QBZ16_003607</name>
</gene>
<dbReference type="PRINTS" id="PR00326">
    <property type="entry name" value="GTP1OBG"/>
</dbReference>
<name>A0AAD9MIP7_PROWI</name>
<dbReference type="CDD" id="cd01894">
    <property type="entry name" value="EngA1"/>
    <property type="match status" value="1"/>
</dbReference>
<dbReference type="Pfam" id="PF14714">
    <property type="entry name" value="KH_dom-like"/>
    <property type="match status" value="1"/>
</dbReference>
<evidence type="ECO:0000256" key="2">
    <source>
        <dbReference type="ARBA" id="ARBA00020953"/>
    </source>
</evidence>
<dbReference type="PANTHER" id="PTHR43834">
    <property type="entry name" value="GTPASE DER"/>
    <property type="match status" value="1"/>
</dbReference>
<dbReference type="GO" id="GO:0005525">
    <property type="term" value="F:GTP binding"/>
    <property type="evidence" value="ECO:0007669"/>
    <property type="project" value="UniProtKB-KW"/>
</dbReference>
<reference evidence="9" key="1">
    <citation type="submission" date="2021-01" db="EMBL/GenBank/DDBJ databases">
        <authorList>
            <person name="Eckstrom K.M.E."/>
        </authorList>
    </citation>
    <scope>NUCLEOTIDE SEQUENCE</scope>
    <source>
        <strain evidence="9">UVCC 0001</strain>
    </source>
</reference>
<comment type="caution">
    <text evidence="9">The sequence shown here is derived from an EMBL/GenBank/DDBJ whole genome shotgun (WGS) entry which is preliminary data.</text>
</comment>
<dbReference type="NCBIfam" id="TIGR03594">
    <property type="entry name" value="GTPase_EngA"/>
    <property type="match status" value="1"/>
</dbReference>
<proteinExistence type="inferred from homology"/>
<dbReference type="InterPro" id="IPR006073">
    <property type="entry name" value="GTP-bd"/>
</dbReference>
<dbReference type="Proteomes" id="UP001255856">
    <property type="component" value="Unassembled WGS sequence"/>
</dbReference>
<dbReference type="GO" id="GO:0042254">
    <property type="term" value="P:ribosome biogenesis"/>
    <property type="evidence" value="ECO:0007669"/>
    <property type="project" value="UniProtKB-KW"/>
</dbReference>
<evidence type="ECO:0000259" key="8">
    <source>
        <dbReference type="PROSITE" id="PS51712"/>
    </source>
</evidence>
<feature type="domain" description="EngA-type G" evidence="8">
    <location>
        <begin position="221"/>
        <end position="427"/>
    </location>
</feature>
<dbReference type="InterPro" id="IPR032859">
    <property type="entry name" value="KH_dom-like"/>
</dbReference>
<evidence type="ECO:0000313" key="10">
    <source>
        <dbReference type="Proteomes" id="UP001255856"/>
    </source>
</evidence>
<dbReference type="NCBIfam" id="TIGR00231">
    <property type="entry name" value="small_GTP"/>
    <property type="match status" value="2"/>
</dbReference>
<dbReference type="FunFam" id="3.30.300.20:FF:000004">
    <property type="entry name" value="GTPase Der"/>
    <property type="match status" value="1"/>
</dbReference>
<dbReference type="EMBL" id="JASFZW010000004">
    <property type="protein sequence ID" value="KAK2078767.1"/>
    <property type="molecule type" value="Genomic_DNA"/>
</dbReference>
<dbReference type="Gene3D" id="3.30.300.20">
    <property type="match status" value="1"/>
</dbReference>
<dbReference type="CDD" id="cd01895">
    <property type="entry name" value="EngA2"/>
    <property type="match status" value="1"/>
</dbReference>
<dbReference type="HAMAP" id="MF_00195">
    <property type="entry name" value="GTPase_Der"/>
    <property type="match status" value="1"/>
</dbReference>